<dbReference type="HAMAP" id="MF_01161">
    <property type="entry name" value="tRNA_Ile_lys_synt"/>
    <property type="match status" value="1"/>
</dbReference>
<evidence type="ECO:0000256" key="4">
    <source>
        <dbReference type="ARBA" id="ARBA00022741"/>
    </source>
</evidence>
<evidence type="ECO:0000313" key="10">
    <source>
        <dbReference type="Proteomes" id="UP000288859"/>
    </source>
</evidence>
<dbReference type="PANTHER" id="PTHR43033">
    <property type="entry name" value="TRNA(ILE)-LYSIDINE SYNTHASE-RELATED"/>
    <property type="match status" value="1"/>
</dbReference>
<dbReference type="GO" id="GO:0005524">
    <property type="term" value="F:ATP binding"/>
    <property type="evidence" value="ECO:0007669"/>
    <property type="project" value="UniProtKB-KW"/>
</dbReference>
<keyword evidence="2" id="KW-0436">Ligase</keyword>
<feature type="domain" description="tRNA(Ile)-lysidine/2-thiocytidine synthase N-terminal" evidence="8">
    <location>
        <begin position="40"/>
        <end position="270"/>
    </location>
</feature>
<dbReference type="OrthoDB" id="434144at2759"/>
<gene>
    <name evidence="9" type="ORF">B0A52_08148</name>
</gene>
<dbReference type="CDD" id="cd01992">
    <property type="entry name" value="TilS_N"/>
    <property type="match status" value="1"/>
</dbReference>
<keyword evidence="5" id="KW-0067">ATP-binding</keyword>
<dbReference type="InterPro" id="IPR012795">
    <property type="entry name" value="tRNA_Ile_lys_synt_N"/>
</dbReference>
<dbReference type="EMBL" id="NAJM01000046">
    <property type="protein sequence ID" value="RVX67619.1"/>
    <property type="molecule type" value="Genomic_DNA"/>
</dbReference>
<evidence type="ECO:0000256" key="1">
    <source>
        <dbReference type="ARBA" id="ARBA00013267"/>
    </source>
</evidence>
<dbReference type="PANTHER" id="PTHR43033:SF1">
    <property type="entry name" value="TRNA(ILE)-LYSIDINE SYNTHASE-RELATED"/>
    <property type="match status" value="1"/>
</dbReference>
<evidence type="ECO:0000256" key="7">
    <source>
        <dbReference type="SAM" id="MobiDB-lite"/>
    </source>
</evidence>
<dbReference type="GO" id="GO:0032267">
    <property type="term" value="F:tRNA(Ile)-lysidine synthase activity"/>
    <property type="evidence" value="ECO:0007669"/>
    <property type="project" value="UniProtKB-EC"/>
</dbReference>
<dbReference type="SUPFAM" id="SSF52402">
    <property type="entry name" value="Adenine nucleotide alpha hydrolases-like"/>
    <property type="match status" value="1"/>
</dbReference>
<dbReference type="InterPro" id="IPR011063">
    <property type="entry name" value="TilS/TtcA_N"/>
</dbReference>
<evidence type="ECO:0000256" key="5">
    <source>
        <dbReference type="ARBA" id="ARBA00022840"/>
    </source>
</evidence>
<comment type="catalytic activity">
    <reaction evidence="6">
        <text>cytidine(34) in tRNA(Ile2) + L-lysine + ATP = lysidine(34) in tRNA(Ile2) + AMP + diphosphate + H(+)</text>
        <dbReference type="Rhea" id="RHEA:43744"/>
        <dbReference type="Rhea" id="RHEA-COMP:10625"/>
        <dbReference type="Rhea" id="RHEA-COMP:10670"/>
        <dbReference type="ChEBI" id="CHEBI:15378"/>
        <dbReference type="ChEBI" id="CHEBI:30616"/>
        <dbReference type="ChEBI" id="CHEBI:32551"/>
        <dbReference type="ChEBI" id="CHEBI:33019"/>
        <dbReference type="ChEBI" id="CHEBI:82748"/>
        <dbReference type="ChEBI" id="CHEBI:83665"/>
        <dbReference type="ChEBI" id="CHEBI:456215"/>
        <dbReference type="EC" id="6.3.4.19"/>
    </reaction>
</comment>
<protein>
    <recommendedName>
        <fullName evidence="1">tRNA(Ile)-lysidine synthetase</fullName>
        <ecNumber evidence="1">6.3.4.19</ecNumber>
    </recommendedName>
</protein>
<dbReference type="VEuPathDB" id="FungiDB:PV10_04939"/>
<accession>A0A438MXF6</accession>
<dbReference type="EC" id="6.3.4.19" evidence="1"/>
<name>A0A438MXF6_EXOME</name>
<proteinExistence type="inferred from homology"/>
<keyword evidence="4" id="KW-0547">Nucleotide-binding</keyword>
<comment type="caution">
    <text evidence="9">The sequence shown here is derived from an EMBL/GenBank/DDBJ whole genome shotgun (WGS) entry which is preliminary data.</text>
</comment>
<keyword evidence="3" id="KW-0819">tRNA processing</keyword>
<dbReference type="NCBIfam" id="TIGR02432">
    <property type="entry name" value="lysidine_TilS_N"/>
    <property type="match status" value="1"/>
</dbReference>
<reference evidence="9 10" key="1">
    <citation type="submission" date="2017-03" db="EMBL/GenBank/DDBJ databases">
        <title>Genomes of endolithic fungi from Antarctica.</title>
        <authorList>
            <person name="Coleine C."/>
            <person name="Masonjones S."/>
            <person name="Stajich J.E."/>
        </authorList>
    </citation>
    <scope>NUCLEOTIDE SEQUENCE [LARGE SCALE GENOMIC DNA]</scope>
    <source>
        <strain evidence="9 10">CCFEE 6314</strain>
    </source>
</reference>
<evidence type="ECO:0000256" key="2">
    <source>
        <dbReference type="ARBA" id="ARBA00022598"/>
    </source>
</evidence>
<dbReference type="GO" id="GO:0008033">
    <property type="term" value="P:tRNA processing"/>
    <property type="evidence" value="ECO:0007669"/>
    <property type="project" value="UniProtKB-KW"/>
</dbReference>
<evidence type="ECO:0000256" key="3">
    <source>
        <dbReference type="ARBA" id="ARBA00022694"/>
    </source>
</evidence>
<dbReference type="InterPro" id="IPR014729">
    <property type="entry name" value="Rossmann-like_a/b/a_fold"/>
</dbReference>
<dbReference type="Pfam" id="PF01171">
    <property type="entry name" value="ATP_bind_3"/>
    <property type="match status" value="1"/>
</dbReference>
<dbReference type="AlphaFoldDB" id="A0A438MXF6"/>
<feature type="region of interest" description="Disordered" evidence="7">
    <location>
        <begin position="200"/>
        <end position="224"/>
    </location>
</feature>
<evidence type="ECO:0000256" key="6">
    <source>
        <dbReference type="ARBA" id="ARBA00048539"/>
    </source>
</evidence>
<organism evidence="9 10">
    <name type="scientific">Exophiala mesophila</name>
    <name type="common">Black yeast-like fungus</name>
    <dbReference type="NCBI Taxonomy" id="212818"/>
    <lineage>
        <taxon>Eukaryota</taxon>
        <taxon>Fungi</taxon>
        <taxon>Dikarya</taxon>
        <taxon>Ascomycota</taxon>
        <taxon>Pezizomycotina</taxon>
        <taxon>Eurotiomycetes</taxon>
        <taxon>Chaetothyriomycetidae</taxon>
        <taxon>Chaetothyriales</taxon>
        <taxon>Herpotrichiellaceae</taxon>
        <taxon>Exophiala</taxon>
    </lineage>
</organism>
<dbReference type="Gene3D" id="3.40.50.620">
    <property type="entry name" value="HUPs"/>
    <property type="match status" value="1"/>
</dbReference>
<dbReference type="Proteomes" id="UP000288859">
    <property type="component" value="Unassembled WGS sequence"/>
</dbReference>
<sequence length="549" mass="61268">MVTAEILARSHLATHVVRAVRQLWYNGLEKQTVNGVAKLGVCVSGGPDSMALAGLLKRVPELDHKLKIEPVAFIINHNARPESGSEAALVNRNLLEHDIKSQTLHMQWPEVAEPLALPNFEASARHKRYRMFARAALDANIRHLFLGHHQDDQVETIMMRLLKTQTRSFLSLQGIYTQATIPCCEDIPGVTGLHPDAFWPEPSPTSPSQDGANEIGYSDEPRSPGIQIHRPLLDYPKSELIDTCTALGIRYVTDPSNFDPKLTMRNAIRHLRSEYPLPRALQAPSILQLLSSSRESMADLNRRGSLCLQKAKVVHFDPRVGFMQVYFEPAFKKTCGKDPEAAAYALAKLTAVVSPQSRDVVPTVVPQARLKEFQAILASPNNHGSVTMQQVWLEKLATSPYGNESGSLWQLSRPPLRKPEITVTTVSFQPSSKIQNGNYVSQWLLWDRRFWIRVKAKTSHDIRKTTVEAFGASRLADIKRVVSKARFLELSSNLSKAAPDKLRYTIPVLLYDGKLLALPTLDFAVRGSAKGSQIAGWESYFKEIPQAVL</sequence>
<evidence type="ECO:0000259" key="8">
    <source>
        <dbReference type="Pfam" id="PF01171"/>
    </source>
</evidence>
<dbReference type="InterPro" id="IPR012094">
    <property type="entry name" value="tRNA_Ile_lys_synt"/>
</dbReference>
<evidence type="ECO:0000313" key="9">
    <source>
        <dbReference type="EMBL" id="RVX67619.1"/>
    </source>
</evidence>